<dbReference type="HOGENOM" id="CLU_071013_0_0_5"/>
<dbReference type="GeneID" id="56906387"/>
<dbReference type="Pfam" id="PF12804">
    <property type="entry name" value="NTP_transf_3"/>
    <property type="match status" value="1"/>
</dbReference>
<evidence type="ECO:0000259" key="2">
    <source>
        <dbReference type="Pfam" id="PF12804"/>
    </source>
</evidence>
<dbReference type="InterPro" id="IPR029044">
    <property type="entry name" value="Nucleotide-diphossugar_trans"/>
</dbReference>
<dbReference type="InterPro" id="IPR025877">
    <property type="entry name" value="MobA-like_NTP_Trfase"/>
</dbReference>
<evidence type="ECO:0000313" key="4">
    <source>
        <dbReference type="Proteomes" id="UP000031656"/>
    </source>
</evidence>
<feature type="domain" description="MobA-like NTP transferase" evidence="2">
    <location>
        <begin position="21"/>
        <end position="125"/>
    </location>
</feature>
<dbReference type="GO" id="GO:0016779">
    <property type="term" value="F:nucleotidyltransferase activity"/>
    <property type="evidence" value="ECO:0007669"/>
    <property type="project" value="UniProtKB-ARBA"/>
</dbReference>
<dbReference type="EMBL" id="CP004373">
    <property type="protein sequence ID" value="AHK72032.1"/>
    <property type="molecule type" value="Genomic_DNA"/>
</dbReference>
<evidence type="ECO:0000313" key="3">
    <source>
        <dbReference type="EMBL" id="AHK72032.1"/>
    </source>
</evidence>
<dbReference type="Gene3D" id="3.90.550.10">
    <property type="entry name" value="Spore Coat Polysaccharide Biosynthesis Protein SpsA, Chain A"/>
    <property type="match status" value="1"/>
</dbReference>
<dbReference type="AlphaFoldDB" id="A0A067Z732"/>
<dbReference type="RefSeq" id="WP_041112242.1">
    <property type="nucleotide sequence ID" value="NZ_CP004373.1"/>
</dbReference>
<dbReference type="Proteomes" id="UP000031656">
    <property type="component" value="Chromosome"/>
</dbReference>
<organism evidence="3 4">
    <name type="scientific">Gluconobacter oxydans DSM 3504</name>
    <dbReference type="NCBI Taxonomy" id="1288313"/>
    <lineage>
        <taxon>Bacteria</taxon>
        <taxon>Pseudomonadati</taxon>
        <taxon>Pseudomonadota</taxon>
        <taxon>Alphaproteobacteria</taxon>
        <taxon>Acetobacterales</taxon>
        <taxon>Acetobacteraceae</taxon>
        <taxon>Gluconobacter</taxon>
    </lineage>
</organism>
<name>A0A067Z732_GLUOY</name>
<proteinExistence type="predicted"/>
<dbReference type="SUPFAM" id="SSF53448">
    <property type="entry name" value="Nucleotide-diphospho-sugar transferases"/>
    <property type="match status" value="1"/>
</dbReference>
<protein>
    <recommendedName>
        <fullName evidence="2">MobA-like NTP transferase domain-containing protein</fullName>
    </recommendedName>
</protein>
<evidence type="ECO:0000256" key="1">
    <source>
        <dbReference type="ARBA" id="ARBA00022842"/>
    </source>
</evidence>
<sequence>MTLPVLVLAGSRDGENDVLAKLGQVSHKALLPVGGQPMLARVLDTIARTPGLGPVTISIENPDCIRDLAGNATILRSAPSPSESVAEAIVRIGTPCLVTTADHALLRPEWIQEFLAKAQGCDLAAGVALRATVERDVPGTKRTYIHLSDMSFSGCNLFLINTPKGRNIIELWKRLQQNRKRPLRMALTLGIGTLLRAVTRTLDSTALYRRIRTLTGANVRLVTLSDGRAAVDVDKPSDLTLAEKILAQTTP</sequence>
<accession>A0A067Z732</accession>
<gene>
    <name evidence="3" type="ORF">GLS_c21610</name>
</gene>
<dbReference type="KEGG" id="goy:GLS_c21610"/>
<reference evidence="3 4" key="1">
    <citation type="journal article" date="2015" name="Appl. Microbiol. Biotechnol.">
        <title>The consequence of an additional NADH dehydrogenase paralog on the growth of Gluconobacter oxydans DSM3504.</title>
        <authorList>
            <person name="Kostner D."/>
            <person name="Luchterhand B."/>
            <person name="Junker A."/>
            <person name="Volland S."/>
            <person name="Daniel R."/>
            <person name="Buchs J."/>
            <person name="Liebl W."/>
            <person name="Ehrenreich A."/>
        </authorList>
    </citation>
    <scope>NUCLEOTIDE SEQUENCE [LARGE SCALE GENOMIC DNA]</scope>
    <source>
        <strain evidence="3">DSM 3504</strain>
    </source>
</reference>
<keyword evidence="1" id="KW-0460">Magnesium</keyword>